<dbReference type="Gene3D" id="3.90.70.10">
    <property type="entry name" value="Cysteine proteinases"/>
    <property type="match status" value="2"/>
</dbReference>
<feature type="compositionally biased region" description="Basic residues" evidence="1">
    <location>
        <begin position="788"/>
        <end position="797"/>
    </location>
</feature>
<feature type="compositionally biased region" description="Acidic residues" evidence="1">
    <location>
        <begin position="634"/>
        <end position="645"/>
    </location>
</feature>
<feature type="compositionally biased region" description="Acidic residues" evidence="1">
    <location>
        <begin position="361"/>
        <end position="370"/>
    </location>
</feature>
<dbReference type="GO" id="GO:0004843">
    <property type="term" value="F:cysteine-type deubiquitinase activity"/>
    <property type="evidence" value="ECO:0007669"/>
    <property type="project" value="UniProtKB-EC"/>
</dbReference>
<sequence>MLKHKAKQPTPQELYKARMQREEEERDANLPPGMINHGNTCFMNSTLQGLIATPLLHSLVNFEELPAAGSSLASWRSPQLTNGHGQGGQYEQEWVQGMPLGDVFVTLMQKAWNIQQIHRRESMSPKELLTTIGRKYDQYLDFRQQDAHEFLRHMLDAMRMEELDIIKARQPPSLKNMRRKRRTTREHIPDRLATPNTPSEQSSPPNGSTSQREEEKLESFVDMLFGGKLASFLVCDTCKKVSVTYEDFNDLSLSIKPEDYVKERKRDRFKLLAQKLRLRPKELDVSAAMAGVIPVQRSSSVPVTPARRSMDTLPHDPEPPVNVDHRRRSFDNHGGTDEANEERTARDVVKDLANTTKGSEEAIEIDEDLDVGAAEQKDPRATGRVEFAELSKDDNGQERRADGEHKKEKDDAWGKLGRRISVSMGMSKKDKRMSRSKDRGLKAKHLKDDASSRVPSEERAPRIPIRSAADSGSELGDVSDVAKSRGISPSPAPSPLSSPAFINPAGPFPNIRRSSGLALADKLSKPMTRLPKPSKEEIAYMRQVLADVHPSSHNTFSMLHQALSGGNSSSPNLSTAPTTAQALLVKLGHLPGIEECLRLFTAVELMDGENMVGCHRCWKIANGTYKPHNHVDSQEADGEESEDSSQDDRVLDISKDAINAQRDEEHGEDIQTSSPDSPGYVMVSSSSTPSFPRSASSSSLFLHDTTSVPSAPTTMQSHTEDEQSTEGKQQPRSSSAEETVTTYGGMPIPFISTTAPDTPIPSAPATARVSSDVSAVRDPAASLLSPATKRHRRRRKASGLDESTDSSGNESYDSASDVSGDASAYSDASSVASPSASPTVSPRTSLEKLRESVAALRPPNDTTPSGSSTSPSRKVPHSQQVIMRRTFKRYLIAVPPPILVVHLKRFQQISKNNPYAMAFSGGFKKLDDFVAFPEYLDLKPFLAPKKEDFGLGKKKGKNKDQTKEGRCMYRLYAVVVHIGNMLGGHYVAYTALPPLKSLAQQTSNDSVSSVASAATSKPTSIKPETISAESSTSHRKETESPRKWAYISDQVVRLTTLEEVLKAKAYICMYERI</sequence>
<comment type="caution">
    <text evidence="3">The sequence shown here is derived from an EMBL/GenBank/DDBJ whole genome shotgun (WGS) entry which is preliminary data.</text>
</comment>
<dbReference type="PROSITE" id="PS50235">
    <property type="entry name" value="USP_3"/>
    <property type="match status" value="1"/>
</dbReference>
<dbReference type="PANTHER" id="PTHR21646:SF39">
    <property type="entry name" value="UBIQUITIN CARBOXYL-TERMINAL HYDROLASE 16"/>
    <property type="match status" value="1"/>
</dbReference>
<dbReference type="AlphaFoldDB" id="A0A2R6NWU7"/>
<feature type="compositionally biased region" description="Basic and acidic residues" evidence="1">
    <location>
        <begin position="375"/>
        <end position="413"/>
    </location>
</feature>
<dbReference type="PANTHER" id="PTHR21646">
    <property type="entry name" value="UBIQUITIN CARBOXYL-TERMINAL HYDROLASE"/>
    <property type="match status" value="1"/>
</dbReference>
<feature type="compositionally biased region" description="Low complexity" evidence="1">
    <location>
        <begin position="811"/>
        <end position="842"/>
    </location>
</feature>
<feature type="region of interest" description="Disordered" evidence="1">
    <location>
        <begin position="629"/>
        <end position="879"/>
    </location>
</feature>
<dbReference type="STRING" id="98765.A0A2R6NWU7"/>
<protein>
    <recommendedName>
        <fullName evidence="2">USP domain-containing protein</fullName>
    </recommendedName>
</protein>
<feature type="compositionally biased region" description="Basic and acidic residues" evidence="1">
    <location>
        <begin position="329"/>
        <end position="350"/>
    </location>
</feature>
<evidence type="ECO:0000256" key="1">
    <source>
        <dbReference type="SAM" id="MobiDB-lite"/>
    </source>
</evidence>
<dbReference type="InterPro" id="IPR038765">
    <property type="entry name" value="Papain-like_cys_pep_sf"/>
</dbReference>
<dbReference type="PROSITE" id="PS00972">
    <property type="entry name" value="USP_1"/>
    <property type="match status" value="1"/>
</dbReference>
<proteinExistence type="predicted"/>
<feature type="compositionally biased region" description="Basic and acidic residues" evidence="1">
    <location>
        <begin position="646"/>
        <end position="669"/>
    </location>
</feature>
<feature type="compositionally biased region" description="Low complexity" evidence="1">
    <location>
        <begin position="858"/>
        <end position="872"/>
    </location>
</feature>
<gene>
    <name evidence="3" type="ORF">PHLCEN_2v7356</name>
</gene>
<dbReference type="InterPro" id="IPR028889">
    <property type="entry name" value="USP"/>
</dbReference>
<evidence type="ECO:0000259" key="2">
    <source>
        <dbReference type="PROSITE" id="PS50235"/>
    </source>
</evidence>
<dbReference type="GO" id="GO:0005634">
    <property type="term" value="C:nucleus"/>
    <property type="evidence" value="ECO:0007669"/>
    <property type="project" value="UniProtKB-SubCell"/>
</dbReference>
<accession>A0A2R6NWU7</accession>
<dbReference type="SUPFAM" id="SSF54001">
    <property type="entry name" value="Cysteine proteinases"/>
    <property type="match status" value="1"/>
</dbReference>
<dbReference type="GO" id="GO:0016579">
    <property type="term" value="P:protein deubiquitination"/>
    <property type="evidence" value="ECO:0007669"/>
    <property type="project" value="InterPro"/>
</dbReference>
<feature type="compositionally biased region" description="Polar residues" evidence="1">
    <location>
        <begin position="194"/>
        <end position="210"/>
    </location>
</feature>
<dbReference type="InterPro" id="IPR001394">
    <property type="entry name" value="Peptidase_C19_UCH"/>
</dbReference>
<evidence type="ECO:0000313" key="3">
    <source>
        <dbReference type="EMBL" id="PSR78609.1"/>
    </source>
</evidence>
<dbReference type="InterPro" id="IPR050185">
    <property type="entry name" value="Ub_carboxyl-term_hydrolase"/>
</dbReference>
<feature type="domain" description="USP" evidence="2">
    <location>
        <begin position="32"/>
        <end position="1073"/>
    </location>
</feature>
<dbReference type="InterPro" id="IPR018200">
    <property type="entry name" value="USP_CS"/>
</dbReference>
<name>A0A2R6NWU7_9APHY</name>
<keyword evidence="4" id="KW-1185">Reference proteome</keyword>
<feature type="compositionally biased region" description="Low complexity" evidence="1">
    <location>
        <begin position="1009"/>
        <end position="1020"/>
    </location>
</feature>
<feature type="region of interest" description="Disordered" evidence="1">
    <location>
        <begin position="300"/>
        <end position="503"/>
    </location>
</feature>
<dbReference type="OrthoDB" id="420187at2759"/>
<feature type="compositionally biased region" description="Polar residues" evidence="1">
    <location>
        <begin position="726"/>
        <end position="742"/>
    </location>
</feature>
<feature type="region of interest" description="Disordered" evidence="1">
    <location>
        <begin position="1009"/>
        <end position="1040"/>
    </location>
</feature>
<dbReference type="GO" id="GO:0006508">
    <property type="term" value="P:proteolysis"/>
    <property type="evidence" value="ECO:0007669"/>
    <property type="project" value="UniProtKB-KW"/>
</dbReference>
<dbReference type="EMBL" id="MLYV02000733">
    <property type="protein sequence ID" value="PSR78609.1"/>
    <property type="molecule type" value="Genomic_DNA"/>
</dbReference>
<feature type="compositionally biased region" description="Low complexity" evidence="1">
    <location>
        <begin position="684"/>
        <end position="699"/>
    </location>
</feature>
<reference evidence="3 4" key="1">
    <citation type="submission" date="2018-02" db="EMBL/GenBank/DDBJ databases">
        <title>Genome sequence of the basidiomycete white-rot fungus Phlebia centrifuga.</title>
        <authorList>
            <person name="Granchi Z."/>
            <person name="Peng M."/>
            <person name="de Vries R.P."/>
            <person name="Hilden K."/>
            <person name="Makela M.R."/>
            <person name="Grigoriev I."/>
            <person name="Riley R."/>
        </authorList>
    </citation>
    <scope>NUCLEOTIDE SEQUENCE [LARGE SCALE GENOMIC DNA]</scope>
    <source>
        <strain evidence="3 4">FBCC195</strain>
    </source>
</reference>
<feature type="compositionally biased region" description="Basic and acidic residues" evidence="1">
    <location>
        <begin position="433"/>
        <end position="461"/>
    </location>
</feature>
<feature type="region of interest" description="Disordered" evidence="1">
    <location>
        <begin position="1"/>
        <end position="33"/>
    </location>
</feature>
<dbReference type="Proteomes" id="UP000186601">
    <property type="component" value="Unassembled WGS sequence"/>
</dbReference>
<organism evidence="3 4">
    <name type="scientific">Hermanssonia centrifuga</name>
    <dbReference type="NCBI Taxonomy" id="98765"/>
    <lineage>
        <taxon>Eukaryota</taxon>
        <taxon>Fungi</taxon>
        <taxon>Dikarya</taxon>
        <taxon>Basidiomycota</taxon>
        <taxon>Agaricomycotina</taxon>
        <taxon>Agaricomycetes</taxon>
        <taxon>Polyporales</taxon>
        <taxon>Meruliaceae</taxon>
        <taxon>Hermanssonia</taxon>
    </lineage>
</organism>
<evidence type="ECO:0000313" key="4">
    <source>
        <dbReference type="Proteomes" id="UP000186601"/>
    </source>
</evidence>
<feature type="compositionally biased region" description="Polar residues" evidence="1">
    <location>
        <begin position="704"/>
        <end position="717"/>
    </location>
</feature>
<dbReference type="PROSITE" id="PS00973">
    <property type="entry name" value="USP_2"/>
    <property type="match status" value="1"/>
</dbReference>
<feature type="region of interest" description="Disordered" evidence="1">
    <location>
        <begin position="169"/>
        <end position="215"/>
    </location>
</feature>
<dbReference type="Pfam" id="PF00443">
    <property type="entry name" value="UCH"/>
    <property type="match status" value="1"/>
</dbReference>
<feature type="compositionally biased region" description="Basic and acidic residues" evidence="1">
    <location>
        <begin position="308"/>
        <end position="318"/>
    </location>
</feature>